<gene>
    <name evidence="3" type="ORF">DFQ01_12974</name>
</gene>
<dbReference type="EMBL" id="QGTQ01000029">
    <property type="protein sequence ID" value="PWV95238.1"/>
    <property type="molecule type" value="Genomic_DNA"/>
</dbReference>
<dbReference type="AlphaFoldDB" id="A0A2V2YN27"/>
<dbReference type="RefSeq" id="WP_110046657.1">
    <property type="nucleotide sequence ID" value="NZ_CP054612.1"/>
</dbReference>
<keyword evidence="4" id="KW-1185">Reference proteome</keyword>
<reference evidence="3 4" key="1">
    <citation type="submission" date="2018-05" db="EMBL/GenBank/DDBJ databases">
        <title>Genomic Encyclopedia of Type Strains, Phase III (KMG-III): the genomes of soil and plant-associated and newly described type strains.</title>
        <authorList>
            <person name="Whitman W."/>
        </authorList>
    </citation>
    <scope>NUCLEOTIDE SEQUENCE [LARGE SCALE GENOMIC DNA]</scope>
    <source>
        <strain evidence="3 4">CECT 5696</strain>
    </source>
</reference>
<dbReference type="OrthoDB" id="9771073at2"/>
<sequence length="303" mass="33077">MKAIVTGGAGFIGSHLAAALLSSGARVTIIDNLSTGRQSNVPEGAVLHALDVASDEAYDLIVHERPEVVFHLAGQANVHKSMTDPVYDARTNVLGTLNLLTACKRACAAKFIFSSTAAVYGSTDRDRLTESDPVSPVSFYALSKWFSEQYIHLFAELNQLPYTILRFSNVYGPRQMPQGEGNVIPLFMNQLRRGQPIMIHGDGNQTRDFVYVGDVVKALLSASLLGRGGTYHVSTGQSISVNELAQQLIAIHGSDHPIVHTASRAGDTEHSCLDNHKASQELLWRPMTSFDDGLREAYAYFMR</sequence>
<organism evidence="3 4">
    <name type="scientific">Paenibacillus cellulosilyticus</name>
    <dbReference type="NCBI Taxonomy" id="375489"/>
    <lineage>
        <taxon>Bacteria</taxon>
        <taxon>Bacillati</taxon>
        <taxon>Bacillota</taxon>
        <taxon>Bacilli</taxon>
        <taxon>Bacillales</taxon>
        <taxon>Paenibacillaceae</taxon>
        <taxon>Paenibacillus</taxon>
    </lineage>
</organism>
<evidence type="ECO:0000313" key="3">
    <source>
        <dbReference type="EMBL" id="PWV95238.1"/>
    </source>
</evidence>
<dbReference type="InterPro" id="IPR001509">
    <property type="entry name" value="Epimerase_deHydtase"/>
</dbReference>
<evidence type="ECO:0000259" key="2">
    <source>
        <dbReference type="Pfam" id="PF01370"/>
    </source>
</evidence>
<dbReference type="Pfam" id="PF01370">
    <property type="entry name" value="Epimerase"/>
    <property type="match status" value="1"/>
</dbReference>
<dbReference type="SUPFAM" id="SSF51735">
    <property type="entry name" value="NAD(P)-binding Rossmann-fold domains"/>
    <property type="match status" value="1"/>
</dbReference>
<protein>
    <submittedName>
        <fullName evidence="3">UDP-glucose 4-epimerase</fullName>
    </submittedName>
</protein>
<dbReference type="Gene3D" id="3.90.25.10">
    <property type="entry name" value="UDP-galactose 4-epimerase, domain 1"/>
    <property type="match status" value="1"/>
</dbReference>
<dbReference type="Proteomes" id="UP000246635">
    <property type="component" value="Unassembled WGS sequence"/>
</dbReference>
<evidence type="ECO:0000256" key="1">
    <source>
        <dbReference type="ARBA" id="ARBA00007637"/>
    </source>
</evidence>
<comment type="similarity">
    <text evidence="1">Belongs to the NAD(P)-dependent epimerase/dehydratase family.</text>
</comment>
<evidence type="ECO:0000313" key="4">
    <source>
        <dbReference type="Proteomes" id="UP000246635"/>
    </source>
</evidence>
<feature type="domain" description="NAD-dependent epimerase/dehydratase" evidence="2">
    <location>
        <begin position="4"/>
        <end position="222"/>
    </location>
</feature>
<name>A0A2V2YN27_9BACL</name>
<proteinExistence type="inferred from homology"/>
<accession>A0A2V2YN27</accession>
<comment type="caution">
    <text evidence="3">The sequence shown here is derived from an EMBL/GenBank/DDBJ whole genome shotgun (WGS) entry which is preliminary data.</text>
</comment>
<dbReference type="Gene3D" id="3.40.50.720">
    <property type="entry name" value="NAD(P)-binding Rossmann-like Domain"/>
    <property type="match status" value="1"/>
</dbReference>
<dbReference type="InterPro" id="IPR036291">
    <property type="entry name" value="NAD(P)-bd_dom_sf"/>
</dbReference>
<dbReference type="PANTHER" id="PTHR43000">
    <property type="entry name" value="DTDP-D-GLUCOSE 4,6-DEHYDRATASE-RELATED"/>
    <property type="match status" value="1"/>
</dbReference>